<evidence type="ECO:0000256" key="4">
    <source>
        <dbReference type="ARBA" id="ARBA00022989"/>
    </source>
</evidence>
<keyword evidence="2" id="KW-1003">Cell membrane</keyword>
<evidence type="ECO:0000256" key="5">
    <source>
        <dbReference type="ARBA" id="ARBA00023136"/>
    </source>
</evidence>
<name>A0ABV0GTT8_PAENI</name>
<sequence length="191" mass="19870">MAALLMVIVLGLAASIWLAGPVRARARLLIRGEGDSSPTGPARRAPDDGLHDTAMMLELVASMLDAGAGIGRSLELISGCASPPIRKSLRPVVAALAIGADWETAWRAPTEHIPEVVRLKEALAFAALTGAPSASILYAQAARERREQFRAAEKRAAALGVKLVVPLGLCSLPAFICLGIVPVLIAMLPAG</sequence>
<evidence type="ECO:0000259" key="7">
    <source>
        <dbReference type="Pfam" id="PF00482"/>
    </source>
</evidence>
<evidence type="ECO:0000313" key="8">
    <source>
        <dbReference type="EMBL" id="MEO3941864.1"/>
    </source>
</evidence>
<dbReference type="InterPro" id="IPR018076">
    <property type="entry name" value="T2SS_GspF_dom"/>
</dbReference>
<keyword evidence="3 6" id="KW-0812">Transmembrane</keyword>
<evidence type="ECO:0000256" key="1">
    <source>
        <dbReference type="ARBA" id="ARBA00004651"/>
    </source>
</evidence>
<accession>A0ABV0GTT8</accession>
<dbReference type="EMBL" id="JBBMFV010000004">
    <property type="protein sequence ID" value="MEO3941864.1"/>
    <property type="molecule type" value="Genomic_DNA"/>
</dbReference>
<evidence type="ECO:0000256" key="2">
    <source>
        <dbReference type="ARBA" id="ARBA00022475"/>
    </source>
</evidence>
<evidence type="ECO:0000256" key="6">
    <source>
        <dbReference type="SAM" id="Phobius"/>
    </source>
</evidence>
<comment type="caution">
    <text evidence="8">The sequence shown here is derived from an EMBL/GenBank/DDBJ whole genome shotgun (WGS) entry which is preliminary data.</text>
</comment>
<keyword evidence="5 6" id="KW-0472">Membrane</keyword>
<protein>
    <submittedName>
        <fullName evidence="8">Type II secretion system F family protein</fullName>
    </submittedName>
</protein>
<evidence type="ECO:0000256" key="3">
    <source>
        <dbReference type="ARBA" id="ARBA00022692"/>
    </source>
</evidence>
<evidence type="ECO:0000313" key="9">
    <source>
        <dbReference type="Proteomes" id="UP001448614"/>
    </source>
</evidence>
<feature type="domain" description="Type II secretion system protein GspF" evidence="7">
    <location>
        <begin position="57"/>
        <end position="177"/>
    </location>
</feature>
<dbReference type="PANTHER" id="PTHR35007">
    <property type="entry name" value="INTEGRAL MEMBRANE PROTEIN-RELATED"/>
    <property type="match status" value="1"/>
</dbReference>
<dbReference type="PANTHER" id="PTHR35007:SF3">
    <property type="entry name" value="POSSIBLE CONSERVED ALANINE RICH MEMBRANE PROTEIN"/>
    <property type="match status" value="1"/>
</dbReference>
<proteinExistence type="predicted"/>
<gene>
    <name evidence="8" type="ORF">V3C41_12360</name>
</gene>
<keyword evidence="4 6" id="KW-1133">Transmembrane helix</keyword>
<comment type="subcellular location">
    <subcellularLocation>
        <location evidence="1">Cell membrane</location>
        <topology evidence="1">Multi-pass membrane protein</topology>
    </subcellularLocation>
</comment>
<dbReference type="RefSeq" id="WP_043431948.1">
    <property type="nucleotide sequence ID" value="NZ_JAVDRC010000001.1"/>
</dbReference>
<feature type="transmembrane region" description="Helical" evidence="6">
    <location>
        <begin position="163"/>
        <end position="188"/>
    </location>
</feature>
<reference evidence="8 9" key="1">
    <citation type="journal article" date="2024" name="Appl. Microbiol. Biotechnol.">
        <title>Biosynthetic gene clusters with biotechnological applications in novel Antarctic isolates from Actinomycetota.</title>
        <authorList>
            <person name="Bruna P."/>
            <person name="Nunez-Montero K."/>
            <person name="Contreras M.J."/>
            <person name="Leal K."/>
            <person name="Garcia M."/>
            <person name="Abanto M."/>
            <person name="Barrientos L."/>
        </authorList>
    </citation>
    <scope>NUCLEOTIDE SEQUENCE [LARGE SCALE GENOMIC DNA]</scope>
    <source>
        <strain evidence="8 9">Se16.17</strain>
    </source>
</reference>
<organism evidence="8 9">
    <name type="scientific">Paenarthrobacter nicotinovorans</name>
    <name type="common">Arthrobacter nicotinovorans</name>
    <dbReference type="NCBI Taxonomy" id="29320"/>
    <lineage>
        <taxon>Bacteria</taxon>
        <taxon>Bacillati</taxon>
        <taxon>Actinomycetota</taxon>
        <taxon>Actinomycetes</taxon>
        <taxon>Micrococcales</taxon>
        <taxon>Micrococcaceae</taxon>
        <taxon>Paenarthrobacter</taxon>
    </lineage>
</organism>
<keyword evidence="9" id="KW-1185">Reference proteome</keyword>
<dbReference type="Proteomes" id="UP001448614">
    <property type="component" value="Unassembled WGS sequence"/>
</dbReference>
<dbReference type="Pfam" id="PF00482">
    <property type="entry name" value="T2SSF"/>
    <property type="match status" value="1"/>
</dbReference>